<dbReference type="Proteomes" id="UP000623467">
    <property type="component" value="Unassembled WGS sequence"/>
</dbReference>
<feature type="transmembrane region" description="Helical" evidence="1">
    <location>
        <begin position="163"/>
        <end position="186"/>
    </location>
</feature>
<feature type="transmembrane region" description="Helical" evidence="1">
    <location>
        <begin position="93"/>
        <end position="112"/>
    </location>
</feature>
<feature type="transmembrane region" description="Helical" evidence="1">
    <location>
        <begin position="16"/>
        <end position="40"/>
    </location>
</feature>
<evidence type="ECO:0000259" key="2">
    <source>
        <dbReference type="Pfam" id="PF20152"/>
    </source>
</evidence>
<gene>
    <name evidence="3" type="ORF">MSAN_01221500</name>
</gene>
<dbReference type="InterPro" id="IPR045339">
    <property type="entry name" value="DUF6534"/>
</dbReference>
<feature type="transmembrane region" description="Helical" evidence="1">
    <location>
        <begin position="52"/>
        <end position="73"/>
    </location>
</feature>
<dbReference type="AlphaFoldDB" id="A0A8H6YIE7"/>
<organism evidence="3 4">
    <name type="scientific">Mycena sanguinolenta</name>
    <dbReference type="NCBI Taxonomy" id="230812"/>
    <lineage>
        <taxon>Eukaryota</taxon>
        <taxon>Fungi</taxon>
        <taxon>Dikarya</taxon>
        <taxon>Basidiomycota</taxon>
        <taxon>Agaricomycotina</taxon>
        <taxon>Agaricomycetes</taxon>
        <taxon>Agaricomycetidae</taxon>
        <taxon>Agaricales</taxon>
        <taxon>Marasmiineae</taxon>
        <taxon>Mycenaceae</taxon>
        <taxon>Mycena</taxon>
    </lineage>
</organism>
<feature type="transmembrane region" description="Helical" evidence="1">
    <location>
        <begin position="198"/>
        <end position="225"/>
    </location>
</feature>
<keyword evidence="1" id="KW-1133">Transmembrane helix</keyword>
<evidence type="ECO:0000313" key="3">
    <source>
        <dbReference type="EMBL" id="KAF7358819.1"/>
    </source>
</evidence>
<name>A0A8H6YIE7_9AGAR</name>
<dbReference type="PANTHER" id="PTHR40465:SF1">
    <property type="entry name" value="DUF6534 DOMAIN-CONTAINING PROTEIN"/>
    <property type="match status" value="1"/>
</dbReference>
<feature type="transmembrane region" description="Helical" evidence="1">
    <location>
        <begin position="124"/>
        <end position="143"/>
    </location>
</feature>
<accession>A0A8H6YIE7</accession>
<reference evidence="3" key="1">
    <citation type="submission" date="2020-05" db="EMBL/GenBank/DDBJ databases">
        <title>Mycena genomes resolve the evolution of fungal bioluminescence.</title>
        <authorList>
            <person name="Tsai I.J."/>
        </authorList>
    </citation>
    <scope>NUCLEOTIDE SEQUENCE</scope>
    <source>
        <strain evidence="3">160909Yilan</strain>
    </source>
</reference>
<feature type="domain" description="DUF6534" evidence="2">
    <location>
        <begin position="171"/>
        <end position="256"/>
    </location>
</feature>
<proteinExistence type="predicted"/>
<dbReference type="PANTHER" id="PTHR40465">
    <property type="entry name" value="CHROMOSOME 1, WHOLE GENOME SHOTGUN SEQUENCE"/>
    <property type="match status" value="1"/>
</dbReference>
<dbReference type="OrthoDB" id="2745105at2759"/>
<keyword evidence="1" id="KW-0812">Transmembrane</keyword>
<comment type="caution">
    <text evidence="3">The sequence shown here is derived from an EMBL/GenBank/DDBJ whole genome shotgun (WGS) entry which is preliminary data.</text>
</comment>
<dbReference type="EMBL" id="JACAZH010000009">
    <property type="protein sequence ID" value="KAF7358819.1"/>
    <property type="molecule type" value="Genomic_DNA"/>
</dbReference>
<keyword evidence="1" id="KW-0472">Membrane</keyword>
<evidence type="ECO:0000256" key="1">
    <source>
        <dbReference type="SAM" id="Phobius"/>
    </source>
</evidence>
<keyword evidence="4" id="KW-1185">Reference proteome</keyword>
<sequence length="305" mass="33897">MFPESTGIPDLRATFGAIYIGVVFAALFQGMLTVQAYIYYEGFPDDSWVLKWLVAVVWTLDFAHLCVIASVPWVTLVENWGNPAVFLNIPPGLPMHVVLVAAATLLCQAFFLRRLWRFSQKNRILVGILGSGSLIVCALDFFLAVQMLEEPRPMTYQEDTPEIVSMFSIRAATDLCLALTLVWYLYRGIIGFDRTNFVITRIIQYTVATGLATSILALACVFAEVLNPQSFTFMALHFSLGRMYTNALLATLNSRKNLRAALEMSRELDICVVSSNAPVFFVSTQRSLGIDECGTDTSRGDKAEA</sequence>
<evidence type="ECO:0000313" key="4">
    <source>
        <dbReference type="Proteomes" id="UP000623467"/>
    </source>
</evidence>
<dbReference type="Pfam" id="PF20152">
    <property type="entry name" value="DUF6534"/>
    <property type="match status" value="1"/>
</dbReference>
<protein>
    <submittedName>
        <fullName evidence="3">ANK-REP-REGION domain-containing protein</fullName>
    </submittedName>
</protein>